<name>A0A8T2Y3H8_POPDE</name>
<protein>
    <submittedName>
        <fullName evidence="2">Uncharacterized protein</fullName>
    </submittedName>
</protein>
<sequence length="127" mass="14887">MQWIALDRVSYRRSVWVIHLWMTCLSWYLSHLRVVFIALWLVAAAIIVDRHRECKIGLEARSLLKVYVLPYVCDNQLGLLIWLLPIAILLLRLNICLLSAEDGLLRPRLCFLLSWMYLDSGLSDRYG</sequence>
<dbReference type="EMBL" id="JACEGQ020000008">
    <property type="protein sequence ID" value="KAH8499630.1"/>
    <property type="molecule type" value="Genomic_DNA"/>
</dbReference>
<comment type="caution">
    <text evidence="2">The sequence shown here is derived from an EMBL/GenBank/DDBJ whole genome shotgun (WGS) entry which is preliminary data.</text>
</comment>
<dbReference type="Proteomes" id="UP000807159">
    <property type="component" value="Chromosome 8"/>
</dbReference>
<keyword evidence="3" id="KW-1185">Reference proteome</keyword>
<evidence type="ECO:0000256" key="1">
    <source>
        <dbReference type="SAM" id="Phobius"/>
    </source>
</evidence>
<keyword evidence="1" id="KW-0812">Transmembrane</keyword>
<proteinExistence type="predicted"/>
<organism evidence="2 3">
    <name type="scientific">Populus deltoides</name>
    <name type="common">Eastern poplar</name>
    <name type="synonym">Eastern cottonwood</name>
    <dbReference type="NCBI Taxonomy" id="3696"/>
    <lineage>
        <taxon>Eukaryota</taxon>
        <taxon>Viridiplantae</taxon>
        <taxon>Streptophyta</taxon>
        <taxon>Embryophyta</taxon>
        <taxon>Tracheophyta</taxon>
        <taxon>Spermatophyta</taxon>
        <taxon>Magnoliopsida</taxon>
        <taxon>eudicotyledons</taxon>
        <taxon>Gunneridae</taxon>
        <taxon>Pentapetalae</taxon>
        <taxon>rosids</taxon>
        <taxon>fabids</taxon>
        <taxon>Malpighiales</taxon>
        <taxon>Salicaceae</taxon>
        <taxon>Saliceae</taxon>
        <taxon>Populus</taxon>
    </lineage>
</organism>
<keyword evidence="1" id="KW-0472">Membrane</keyword>
<keyword evidence="1" id="KW-1133">Transmembrane helix</keyword>
<evidence type="ECO:0000313" key="3">
    <source>
        <dbReference type="Proteomes" id="UP000807159"/>
    </source>
</evidence>
<dbReference type="AlphaFoldDB" id="A0A8T2Y3H8"/>
<accession>A0A8T2Y3H8</accession>
<evidence type="ECO:0000313" key="2">
    <source>
        <dbReference type="EMBL" id="KAH8499630.1"/>
    </source>
</evidence>
<feature type="transmembrane region" description="Helical" evidence="1">
    <location>
        <begin position="79"/>
        <end position="98"/>
    </location>
</feature>
<reference evidence="2" key="1">
    <citation type="journal article" date="2021" name="J. Hered.">
        <title>Genome Assembly of Salicaceae Populus deltoides (Eastern Cottonwood) I-69 Based on Nanopore Sequencing and Hi-C Technologies.</title>
        <authorList>
            <person name="Bai S."/>
            <person name="Wu H."/>
            <person name="Zhang J."/>
            <person name="Pan Z."/>
            <person name="Zhao W."/>
            <person name="Li Z."/>
            <person name="Tong C."/>
        </authorList>
    </citation>
    <scope>NUCLEOTIDE SEQUENCE</scope>
    <source>
        <tissue evidence="2">Leaf</tissue>
    </source>
</reference>
<gene>
    <name evidence="2" type="ORF">H0E87_015020</name>
</gene>
<feature type="transmembrane region" description="Helical" evidence="1">
    <location>
        <begin position="20"/>
        <end position="48"/>
    </location>
</feature>